<dbReference type="Gene3D" id="3.40.30.10">
    <property type="entry name" value="Glutaredoxin"/>
    <property type="match status" value="1"/>
</dbReference>
<dbReference type="PANTHER" id="PTHR43110">
    <property type="entry name" value="THIOL PEROXIDASE"/>
    <property type="match status" value="1"/>
</dbReference>
<dbReference type="InterPro" id="IPR013766">
    <property type="entry name" value="Thioredoxin_domain"/>
</dbReference>
<comment type="function">
    <text evidence="6">Thiol-specific peroxidase that catalyzes the reduction of hydrogen peroxide and organic hydroperoxides to water and alcohols, respectively. Plays a role in cell protection against oxidative stress by detoxifying peroxides.</text>
</comment>
<evidence type="ECO:0000259" key="7">
    <source>
        <dbReference type="PROSITE" id="PS51352"/>
    </source>
</evidence>
<dbReference type="AlphaFoldDB" id="A0A0G3HD58"/>
<comment type="similarity">
    <text evidence="6">Belongs to the peroxiredoxin family. Tpx subfamily.</text>
</comment>
<dbReference type="PANTHER" id="PTHR43110:SF1">
    <property type="entry name" value="THIOL PEROXIDASE"/>
    <property type="match status" value="1"/>
</dbReference>
<dbReference type="InterPro" id="IPR002065">
    <property type="entry name" value="TPX"/>
</dbReference>
<dbReference type="InterPro" id="IPR050455">
    <property type="entry name" value="Tpx_Peroxidase_subfamily"/>
</dbReference>
<organism evidence="8 9">
    <name type="scientific">Corynebacterium uterequi</name>
    <dbReference type="NCBI Taxonomy" id="1072256"/>
    <lineage>
        <taxon>Bacteria</taxon>
        <taxon>Bacillati</taxon>
        <taxon>Actinomycetota</taxon>
        <taxon>Actinomycetes</taxon>
        <taxon>Mycobacteriales</taxon>
        <taxon>Corynebacteriaceae</taxon>
        <taxon>Corynebacterium</taxon>
    </lineage>
</organism>
<comment type="subunit">
    <text evidence="6">Homodimer.</text>
</comment>
<evidence type="ECO:0000256" key="1">
    <source>
        <dbReference type="ARBA" id="ARBA00022559"/>
    </source>
</evidence>
<dbReference type="PROSITE" id="PS01265">
    <property type="entry name" value="TPX"/>
    <property type="match status" value="1"/>
</dbReference>
<dbReference type="GO" id="GO:0008379">
    <property type="term" value="F:thioredoxin peroxidase activity"/>
    <property type="evidence" value="ECO:0007669"/>
    <property type="project" value="UniProtKB-UniRule"/>
</dbReference>
<dbReference type="InterPro" id="IPR018219">
    <property type="entry name" value="Tpx_CS"/>
</dbReference>
<gene>
    <name evidence="6 8" type="primary">tpx</name>
    <name evidence="8" type="ORF">CUTER_06165</name>
</gene>
<feature type="disulfide bond" description="Redox-active" evidence="6">
    <location>
        <begin position="60"/>
        <end position="94"/>
    </location>
</feature>
<dbReference type="Pfam" id="PF08534">
    <property type="entry name" value="Redoxin"/>
    <property type="match status" value="1"/>
</dbReference>
<dbReference type="InterPro" id="IPR036249">
    <property type="entry name" value="Thioredoxin-like_sf"/>
</dbReference>
<dbReference type="HAMAP" id="MF_00269">
    <property type="entry name" value="Tpx"/>
    <property type="match status" value="1"/>
</dbReference>
<dbReference type="PATRIC" id="fig|1072256.5.peg.1223"/>
<evidence type="ECO:0000256" key="4">
    <source>
        <dbReference type="ARBA" id="ARBA00023157"/>
    </source>
</evidence>
<evidence type="ECO:0000256" key="6">
    <source>
        <dbReference type="HAMAP-Rule" id="MF_00269"/>
    </source>
</evidence>
<feature type="domain" description="Thioredoxin" evidence="7">
    <location>
        <begin position="18"/>
        <end position="165"/>
    </location>
</feature>
<comment type="miscellaneous">
    <text evidence="6">The active site is a conserved redox-active cysteine residue, the peroxidatic cysteine (C(P)), which makes the nucleophilic attack on the peroxide substrate. The peroxide oxidizes the C(P)-SH to cysteine sulfenic acid (C(P)-SOH), which then reacts with another cysteine residue, the resolving cysteine (C(R)), to form a disulfide bridge. The disulfide is subsequently reduced by an appropriate electron donor to complete the catalytic cycle. In this atypical 2-Cys peroxiredoxin, C(R) is present in the same subunit to form an intramolecular disulfide. The disulfide is subsequently reduced by thioredoxin.</text>
</comment>
<dbReference type="Proteomes" id="UP000035548">
    <property type="component" value="Chromosome"/>
</dbReference>
<dbReference type="OrthoDB" id="9781543at2"/>
<dbReference type="SUPFAM" id="SSF52833">
    <property type="entry name" value="Thioredoxin-like"/>
    <property type="match status" value="1"/>
</dbReference>
<reference evidence="9" key="2">
    <citation type="submission" date="2015-05" db="EMBL/GenBank/DDBJ databases">
        <title>Complete genome sequence of Corynebacterium uterequi DSM 45634, isolated from the uterus of a maiden mare.</title>
        <authorList>
            <person name="Ruckert C."/>
            <person name="Albersmeier A."/>
            <person name="Winkler A."/>
            <person name="Tauch A."/>
        </authorList>
    </citation>
    <scope>NUCLEOTIDE SEQUENCE [LARGE SCALE GENOMIC DNA]</scope>
    <source>
        <strain evidence="9">DSM 45634</strain>
    </source>
</reference>
<dbReference type="NCBIfam" id="NF001808">
    <property type="entry name" value="PRK00522.1"/>
    <property type="match status" value="1"/>
</dbReference>
<keyword evidence="5 6" id="KW-0676">Redox-active center</keyword>
<dbReference type="KEGG" id="cut:CUTER_06165"/>
<keyword evidence="9" id="KW-1185">Reference proteome</keyword>
<name>A0A0G3HD58_9CORY</name>
<dbReference type="RefSeq" id="WP_047259680.1">
    <property type="nucleotide sequence ID" value="NZ_CP011546.1"/>
</dbReference>
<dbReference type="EC" id="1.11.1.24" evidence="6"/>
<keyword evidence="2 6" id="KW-0049">Antioxidant</keyword>
<comment type="catalytic activity">
    <reaction evidence="6">
        <text>a hydroperoxide + [thioredoxin]-dithiol = an alcohol + [thioredoxin]-disulfide + H2O</text>
        <dbReference type="Rhea" id="RHEA:62620"/>
        <dbReference type="Rhea" id="RHEA-COMP:10698"/>
        <dbReference type="Rhea" id="RHEA-COMP:10700"/>
        <dbReference type="ChEBI" id="CHEBI:15377"/>
        <dbReference type="ChEBI" id="CHEBI:29950"/>
        <dbReference type="ChEBI" id="CHEBI:30879"/>
        <dbReference type="ChEBI" id="CHEBI:35924"/>
        <dbReference type="ChEBI" id="CHEBI:50058"/>
        <dbReference type="EC" id="1.11.1.24"/>
    </reaction>
</comment>
<feature type="active site" description="Cysteine sulfenic acid (-SOH) intermediate" evidence="6">
    <location>
        <position position="60"/>
    </location>
</feature>
<sequence length="165" mass="17334">MASVTFSNEPANTVGELPAVGAVIPDFELVGGDLSAVTPADFAGKKLVLNIFPSLDTDVCALSVKKFNSEAEKLDDAVVINISKDLPFAQGRFCEAHNIENSVAASAFRASFGEDYGVTLADSPLAGLLARSVVVTDAEHQVVYTELVSEITNEPDYDAALAALK</sequence>
<dbReference type="STRING" id="1072256.CUTER_06165"/>
<evidence type="ECO:0000313" key="8">
    <source>
        <dbReference type="EMBL" id="AKK11229.1"/>
    </source>
</evidence>
<dbReference type="PROSITE" id="PS51352">
    <property type="entry name" value="THIOREDOXIN_2"/>
    <property type="match status" value="1"/>
</dbReference>
<dbReference type="CDD" id="cd03014">
    <property type="entry name" value="PRX_Atyp2cys"/>
    <property type="match status" value="1"/>
</dbReference>
<keyword evidence="3 6" id="KW-0560">Oxidoreductase</keyword>
<dbReference type="InterPro" id="IPR013740">
    <property type="entry name" value="Redoxin"/>
</dbReference>
<evidence type="ECO:0000256" key="3">
    <source>
        <dbReference type="ARBA" id="ARBA00023002"/>
    </source>
</evidence>
<dbReference type="EMBL" id="CP011546">
    <property type="protein sequence ID" value="AKK11229.1"/>
    <property type="molecule type" value="Genomic_DNA"/>
</dbReference>
<accession>A0A0G3HD58</accession>
<proteinExistence type="inferred from homology"/>
<reference evidence="8 9" key="1">
    <citation type="journal article" date="2015" name="Genome Announc.">
        <title>Virulence Factor Genes Detected in the Complete Genome Sequence of Corynebacterium uterequi DSM 45634, Isolated from the Uterus of a Maiden Mare.</title>
        <authorList>
            <person name="Ruckert C."/>
            <person name="Kriete M."/>
            <person name="Jaenicke S."/>
            <person name="Winkler A."/>
            <person name="Tauch A."/>
        </authorList>
    </citation>
    <scope>NUCLEOTIDE SEQUENCE [LARGE SCALE GENOMIC DNA]</scope>
    <source>
        <strain evidence="8 9">DSM 45634</strain>
    </source>
</reference>
<evidence type="ECO:0000256" key="2">
    <source>
        <dbReference type="ARBA" id="ARBA00022862"/>
    </source>
</evidence>
<keyword evidence="4 6" id="KW-1015">Disulfide bond</keyword>
<protein>
    <recommendedName>
        <fullName evidence="6">Thiol peroxidase</fullName>
        <shortName evidence="6">Tpx</shortName>
        <ecNumber evidence="6">1.11.1.24</ecNumber>
    </recommendedName>
    <alternativeName>
        <fullName evidence="6">Peroxiredoxin tpx</fullName>
        <shortName evidence="6">Prx</shortName>
    </alternativeName>
    <alternativeName>
        <fullName evidence="6">Thioredoxin peroxidase</fullName>
    </alternativeName>
    <alternativeName>
        <fullName evidence="6">Thioredoxin-dependent peroxiredoxin</fullName>
    </alternativeName>
</protein>
<evidence type="ECO:0000256" key="5">
    <source>
        <dbReference type="ARBA" id="ARBA00023284"/>
    </source>
</evidence>
<keyword evidence="1 6" id="KW-0575">Peroxidase</keyword>
<evidence type="ECO:0000313" key="9">
    <source>
        <dbReference type="Proteomes" id="UP000035548"/>
    </source>
</evidence>